<dbReference type="AlphaFoldDB" id="A0A1I4GUC8"/>
<dbReference type="RefSeq" id="WP_211753507.1">
    <property type="nucleotide sequence ID" value="NZ_FOSP01000063.1"/>
</dbReference>
<accession>A0A1I4GUC8</accession>
<dbReference type="Proteomes" id="UP000199533">
    <property type="component" value="Unassembled WGS sequence"/>
</dbReference>
<reference evidence="2" key="1">
    <citation type="submission" date="2016-10" db="EMBL/GenBank/DDBJ databases">
        <authorList>
            <person name="Varghese N."/>
            <person name="Submissions S."/>
        </authorList>
    </citation>
    <scope>NUCLEOTIDE SEQUENCE [LARGE SCALE GENOMIC DNA]</scope>
    <source>
        <strain evidence="2">Nm69</strain>
    </source>
</reference>
<gene>
    <name evidence="1" type="ORF">SAMN05216302_106312</name>
</gene>
<dbReference type="EMBL" id="FOSP01000063">
    <property type="protein sequence ID" value="SFL33702.1"/>
    <property type="molecule type" value="Genomic_DNA"/>
</dbReference>
<proteinExistence type="predicted"/>
<protein>
    <submittedName>
        <fullName evidence="1">Uncharacterized protein</fullName>
    </submittedName>
</protein>
<evidence type="ECO:0000313" key="1">
    <source>
        <dbReference type="EMBL" id="SFL33702.1"/>
    </source>
</evidence>
<keyword evidence="2" id="KW-1185">Reference proteome</keyword>
<organism evidence="1 2">
    <name type="scientific">Nitrosomonas aestuarii</name>
    <dbReference type="NCBI Taxonomy" id="52441"/>
    <lineage>
        <taxon>Bacteria</taxon>
        <taxon>Pseudomonadati</taxon>
        <taxon>Pseudomonadota</taxon>
        <taxon>Betaproteobacteria</taxon>
        <taxon>Nitrosomonadales</taxon>
        <taxon>Nitrosomonadaceae</taxon>
        <taxon>Nitrosomonas</taxon>
    </lineage>
</organism>
<evidence type="ECO:0000313" key="2">
    <source>
        <dbReference type="Proteomes" id="UP000199533"/>
    </source>
</evidence>
<sequence length="91" mass="10332">MSRSAYYAWHKRPAKIITSAELHLYRRLKCYLRKAETVLADGHYPGNYVKKASTLAVIVHPYTNASIKSESSATFAHKVTTKRKYSDVVAD</sequence>
<name>A0A1I4GUC8_9PROT</name>